<evidence type="ECO:0000259" key="3">
    <source>
        <dbReference type="Pfam" id="PF13439"/>
    </source>
</evidence>
<evidence type="ECO:0000259" key="2">
    <source>
        <dbReference type="Pfam" id="PF00534"/>
    </source>
</evidence>
<accession>A0A2M7V8A8</accession>
<dbReference type="Pfam" id="PF00534">
    <property type="entry name" value="Glycos_transf_1"/>
    <property type="match status" value="1"/>
</dbReference>
<evidence type="ECO:0000256" key="1">
    <source>
        <dbReference type="ARBA" id="ARBA00022679"/>
    </source>
</evidence>
<protein>
    <recommendedName>
        <fullName evidence="6">Glycosyltransferase family 1 protein</fullName>
    </recommendedName>
</protein>
<keyword evidence="1" id="KW-0808">Transferase</keyword>
<feature type="domain" description="Glycosyl transferase family 1" evidence="2">
    <location>
        <begin position="202"/>
        <end position="357"/>
    </location>
</feature>
<name>A0A2M7V8A8_9BACT</name>
<dbReference type="Gene3D" id="3.40.50.2000">
    <property type="entry name" value="Glycogen Phosphorylase B"/>
    <property type="match status" value="2"/>
</dbReference>
<dbReference type="GO" id="GO:0016757">
    <property type="term" value="F:glycosyltransferase activity"/>
    <property type="evidence" value="ECO:0007669"/>
    <property type="project" value="InterPro"/>
</dbReference>
<reference evidence="5" key="1">
    <citation type="submission" date="2017-09" db="EMBL/GenBank/DDBJ databases">
        <title>Depth-based differentiation of microbial function through sediment-hosted aquifers and enrichment of novel symbionts in the deep terrestrial subsurface.</title>
        <authorList>
            <person name="Probst A.J."/>
            <person name="Ladd B."/>
            <person name="Jarett J.K."/>
            <person name="Geller-Mcgrath D.E."/>
            <person name="Sieber C.M.K."/>
            <person name="Emerson J.B."/>
            <person name="Anantharaman K."/>
            <person name="Thomas B.C."/>
            <person name="Malmstrom R."/>
            <person name="Stieglmeier M."/>
            <person name="Klingl A."/>
            <person name="Woyke T."/>
            <person name="Ryan C.M."/>
            <person name="Banfield J.F."/>
        </authorList>
    </citation>
    <scope>NUCLEOTIDE SEQUENCE [LARGE SCALE GENOMIC DNA]</scope>
</reference>
<dbReference type="SUPFAM" id="SSF53756">
    <property type="entry name" value="UDP-Glycosyltransferase/glycogen phosphorylase"/>
    <property type="match status" value="1"/>
</dbReference>
<dbReference type="EMBL" id="PFPK01000022">
    <property type="protein sequence ID" value="PIZ95031.1"/>
    <property type="molecule type" value="Genomic_DNA"/>
</dbReference>
<sequence>MIIGIDASRANHEYKTGVEWYAYFVIEELKKSSSNRKGVRDFENLEFVLYTDKPLQGKLAKLPDRWNEKVLRWPPKRFWTQIRMSWEMFRHPPDVLFIPAHVFPIIHPKKTVVTIHDIAATKFPESYNWFERWYSVWSAKFALKKLWKIIVPSHFTKNELTSVFDSQTSADVDVVHHGYDKKYRKIENKIKIGEVLKKYGIEKPFLMTVGRLEEKKNTWHIIQAFENLRVRSPKSEVRLILVGKPGYGYEKVQQAIENSKYKNDIITPGWVDEEDVPYIMNVAEVFVFPSLYEGFGIPILEAMACGTPVVTSCGSSLEEVGEDACVYVDPENIQDIAEAVVKLIENIEYRMSHVEKGIRRAENFSWEKCATETLNILLSEF</sequence>
<organism evidence="4 5">
    <name type="scientific">Candidatus Magasanikbacteria bacterium CG_4_10_14_0_2_um_filter_37_12</name>
    <dbReference type="NCBI Taxonomy" id="1974637"/>
    <lineage>
        <taxon>Bacteria</taxon>
        <taxon>Candidatus Magasanikiibacteriota</taxon>
    </lineage>
</organism>
<dbReference type="PANTHER" id="PTHR46401:SF2">
    <property type="entry name" value="GLYCOSYLTRANSFERASE WBBK-RELATED"/>
    <property type="match status" value="1"/>
</dbReference>
<dbReference type="Pfam" id="PF13439">
    <property type="entry name" value="Glyco_transf_4"/>
    <property type="match status" value="1"/>
</dbReference>
<dbReference type="InterPro" id="IPR001296">
    <property type="entry name" value="Glyco_trans_1"/>
</dbReference>
<evidence type="ECO:0008006" key="6">
    <source>
        <dbReference type="Google" id="ProtNLM"/>
    </source>
</evidence>
<dbReference type="PANTHER" id="PTHR46401">
    <property type="entry name" value="GLYCOSYLTRANSFERASE WBBK-RELATED"/>
    <property type="match status" value="1"/>
</dbReference>
<evidence type="ECO:0000313" key="4">
    <source>
        <dbReference type="EMBL" id="PIZ95031.1"/>
    </source>
</evidence>
<dbReference type="Proteomes" id="UP000228568">
    <property type="component" value="Unassembled WGS sequence"/>
</dbReference>
<proteinExistence type="predicted"/>
<dbReference type="CDD" id="cd03809">
    <property type="entry name" value="GT4_MtfB-like"/>
    <property type="match status" value="1"/>
</dbReference>
<dbReference type="InterPro" id="IPR028098">
    <property type="entry name" value="Glyco_trans_4-like_N"/>
</dbReference>
<comment type="caution">
    <text evidence="4">The sequence shown here is derived from an EMBL/GenBank/DDBJ whole genome shotgun (WGS) entry which is preliminary data.</text>
</comment>
<feature type="domain" description="Glycosyltransferase subfamily 4-like N-terminal" evidence="3">
    <location>
        <begin position="72"/>
        <end position="180"/>
    </location>
</feature>
<gene>
    <name evidence="4" type="ORF">COX81_01900</name>
</gene>
<dbReference type="AlphaFoldDB" id="A0A2M7V8A8"/>
<dbReference type="FunFam" id="3.40.50.2000:FF:000119">
    <property type="entry name" value="Glycosyl transferase group 1"/>
    <property type="match status" value="1"/>
</dbReference>
<evidence type="ECO:0000313" key="5">
    <source>
        <dbReference type="Proteomes" id="UP000228568"/>
    </source>
</evidence>